<dbReference type="Gene3D" id="3.60.10.10">
    <property type="entry name" value="Endonuclease/exonuclease/phosphatase"/>
    <property type="match status" value="1"/>
</dbReference>
<keyword evidence="1" id="KW-0255">Endonuclease</keyword>
<gene>
    <name evidence="1" type="ORF">IM660_12570</name>
</gene>
<accession>A0A7M1SPW7</accession>
<dbReference type="SUPFAM" id="SSF56219">
    <property type="entry name" value="DNase I-like"/>
    <property type="match status" value="1"/>
</dbReference>
<dbReference type="AlphaFoldDB" id="A0A7M1SPW7"/>
<protein>
    <submittedName>
        <fullName evidence="1">Endonuclease</fullName>
    </submittedName>
</protein>
<dbReference type="Proteomes" id="UP000593758">
    <property type="component" value="Chromosome"/>
</dbReference>
<reference evidence="1 2" key="1">
    <citation type="submission" date="2020-10" db="EMBL/GenBank/DDBJ databases">
        <title>Haloactinobacterium sp. RN3S43, a bacterium isolated from saline soil.</title>
        <authorList>
            <person name="Sun J.-Q."/>
        </authorList>
    </citation>
    <scope>NUCLEOTIDE SEQUENCE [LARGE SCALE GENOMIC DNA]</scope>
    <source>
        <strain evidence="1 2">RN3S43</strain>
    </source>
</reference>
<evidence type="ECO:0000313" key="1">
    <source>
        <dbReference type="EMBL" id="QOR69515.1"/>
    </source>
</evidence>
<dbReference type="RefSeq" id="WP_193495950.1">
    <property type="nucleotide sequence ID" value="NZ_CP063169.1"/>
</dbReference>
<name>A0A7M1SPW7_9MICO</name>
<dbReference type="InterPro" id="IPR036691">
    <property type="entry name" value="Endo/exonu/phosph_ase_sf"/>
</dbReference>
<evidence type="ECO:0000313" key="2">
    <source>
        <dbReference type="Proteomes" id="UP000593758"/>
    </source>
</evidence>
<dbReference type="EMBL" id="CP063169">
    <property type="protein sequence ID" value="QOR69515.1"/>
    <property type="molecule type" value="Genomic_DNA"/>
</dbReference>
<organism evidence="1 2">
    <name type="scientific">Ruania alkalisoli</name>
    <dbReference type="NCBI Taxonomy" id="2779775"/>
    <lineage>
        <taxon>Bacteria</taxon>
        <taxon>Bacillati</taxon>
        <taxon>Actinomycetota</taxon>
        <taxon>Actinomycetes</taxon>
        <taxon>Micrococcales</taxon>
        <taxon>Ruaniaceae</taxon>
        <taxon>Ruania</taxon>
    </lineage>
</organism>
<keyword evidence="1" id="KW-0540">Nuclease</keyword>
<keyword evidence="2" id="KW-1185">Reference proteome</keyword>
<keyword evidence="1" id="KW-0378">Hydrolase</keyword>
<dbReference type="KEGG" id="halt:IM660_12570"/>
<proteinExistence type="predicted"/>
<sequence>MPLTSTTFVAQTHNLWGDHAAEQRRAPLDALYRHRQPDLLATQEQRSWSRDLIDAAMPEHSRVIDEFPGWATQSCLWWRRELFEYVEHGADDVGILAPDARLFWVRLATADGPVLFSVAHLTWPGHPQEQETGTNQRTPQAAAIAGRLAELADGAACLFAVDINDIGPPNWELGNSGFLDSFTALGRHAPVTHPVVPSGFEESVGTRLSPLASPRKAIDWIFLRGPVRARAAEVVEFFHRGVAPSDHYPVAATLTLTRD</sequence>
<dbReference type="GO" id="GO:0004519">
    <property type="term" value="F:endonuclease activity"/>
    <property type="evidence" value="ECO:0007669"/>
    <property type="project" value="UniProtKB-KW"/>
</dbReference>